<evidence type="ECO:0000313" key="2">
    <source>
        <dbReference type="EMBL" id="ABD41167.1"/>
    </source>
</evidence>
<name>Q2FLX0_METHJ</name>
<keyword evidence="3" id="KW-1185">Reference proteome</keyword>
<sequence>MGLDKIEKRLPEDILASIDEEAIRSGITRQEAVSKLIHNVTAQRNGNETEHLKQEVKSLSKILAMKDDEIMYLRSELTAVHKGLSKMADSLASGNTTITDIEHLFHPVQERVDELSGNYDNLKQACESARHVPYEQHIPLIIIGTLAGLLVLYLIIMKI</sequence>
<keyword evidence="1" id="KW-0812">Transmembrane</keyword>
<keyword evidence="1" id="KW-0472">Membrane</keyword>
<dbReference type="eggNOG" id="arCOG07272">
    <property type="taxonomic scope" value="Archaea"/>
</dbReference>
<accession>Q2FLX0</accession>
<dbReference type="Proteomes" id="UP000001941">
    <property type="component" value="Chromosome"/>
</dbReference>
<dbReference type="KEGG" id="mhu:Mhun_1432"/>
<reference evidence="3" key="1">
    <citation type="journal article" date="2016" name="Stand. Genomic Sci.">
        <title>Complete genome sequence of Methanospirillum hungatei type strain JF1.</title>
        <authorList>
            <person name="Gunsalus R.P."/>
            <person name="Cook L.E."/>
            <person name="Crable B."/>
            <person name="Rohlin L."/>
            <person name="McDonald E."/>
            <person name="Mouttaki H."/>
            <person name="Sieber J.R."/>
            <person name="Poweleit N."/>
            <person name="Zhou H."/>
            <person name="Lapidus A.L."/>
            <person name="Daligault H.E."/>
            <person name="Land M."/>
            <person name="Gilna P."/>
            <person name="Ivanova N."/>
            <person name="Kyrpides N."/>
            <person name="Culley D.E."/>
            <person name="McInerney M.J."/>
        </authorList>
    </citation>
    <scope>NUCLEOTIDE SEQUENCE [LARGE SCALE GENOMIC DNA]</scope>
    <source>
        <strain evidence="3">ATCC 27890 / DSM 864 / NBRC 100397 / JF-1</strain>
    </source>
</reference>
<dbReference type="STRING" id="323259.Mhun_1432"/>
<keyword evidence="1" id="KW-1133">Transmembrane helix</keyword>
<dbReference type="EMBL" id="CP000254">
    <property type="protein sequence ID" value="ABD41167.1"/>
    <property type="molecule type" value="Genomic_DNA"/>
</dbReference>
<dbReference type="HOGENOM" id="CLU_1656873_0_0_2"/>
<feature type="transmembrane region" description="Helical" evidence="1">
    <location>
        <begin position="138"/>
        <end position="156"/>
    </location>
</feature>
<evidence type="ECO:0000256" key="1">
    <source>
        <dbReference type="SAM" id="Phobius"/>
    </source>
</evidence>
<organism evidence="2 3">
    <name type="scientific">Methanospirillum hungatei JF-1 (strain ATCC 27890 / DSM 864 / NBRC 100397 / JF-1)</name>
    <dbReference type="NCBI Taxonomy" id="323259"/>
    <lineage>
        <taxon>Archaea</taxon>
        <taxon>Methanobacteriati</taxon>
        <taxon>Methanobacteriota</taxon>
        <taxon>Stenosarchaea group</taxon>
        <taxon>Methanomicrobia</taxon>
        <taxon>Methanomicrobiales</taxon>
        <taxon>Methanospirillaceae</taxon>
        <taxon>Methanospirillum</taxon>
    </lineage>
</organism>
<evidence type="ECO:0000313" key="3">
    <source>
        <dbReference type="Proteomes" id="UP000001941"/>
    </source>
</evidence>
<proteinExistence type="predicted"/>
<dbReference type="AlphaFoldDB" id="Q2FLX0"/>
<dbReference type="RefSeq" id="WP_011448436.1">
    <property type="nucleotide sequence ID" value="NC_007796.1"/>
</dbReference>
<dbReference type="GeneID" id="3924544"/>
<gene>
    <name evidence="2" type="ordered locus">Mhun_1432</name>
</gene>
<dbReference type="EnsemblBacteria" id="ABD41167">
    <property type="protein sequence ID" value="ABD41167"/>
    <property type="gene ID" value="Mhun_1432"/>
</dbReference>
<protein>
    <submittedName>
        <fullName evidence="2">Uncharacterized protein</fullName>
    </submittedName>
</protein>
<dbReference type="OrthoDB" id="383088at2157"/>
<dbReference type="InParanoid" id="Q2FLX0"/>